<dbReference type="Proteomes" id="UP001140206">
    <property type="component" value="Chromosome 3"/>
</dbReference>
<dbReference type="AlphaFoldDB" id="A0AAV8DUJ1"/>
<reference evidence="2" key="1">
    <citation type="submission" date="2022-08" db="EMBL/GenBank/DDBJ databases">
        <authorList>
            <person name="Marques A."/>
        </authorList>
    </citation>
    <scope>NUCLEOTIDE SEQUENCE</scope>
    <source>
        <strain evidence="2">RhyPub2mFocal</strain>
        <tissue evidence="2">Leaves</tissue>
    </source>
</reference>
<dbReference type="PANTHER" id="PTHR47123">
    <property type="entry name" value="F-BOX PROTEIN SKIP23"/>
    <property type="match status" value="1"/>
</dbReference>
<name>A0AAV8DUJ1_9POAL</name>
<dbReference type="InterPro" id="IPR005174">
    <property type="entry name" value="KIB1-4_b-propeller"/>
</dbReference>
<organism evidence="2 3">
    <name type="scientific">Rhynchospora pubera</name>
    <dbReference type="NCBI Taxonomy" id="906938"/>
    <lineage>
        <taxon>Eukaryota</taxon>
        <taxon>Viridiplantae</taxon>
        <taxon>Streptophyta</taxon>
        <taxon>Embryophyta</taxon>
        <taxon>Tracheophyta</taxon>
        <taxon>Spermatophyta</taxon>
        <taxon>Magnoliopsida</taxon>
        <taxon>Liliopsida</taxon>
        <taxon>Poales</taxon>
        <taxon>Cyperaceae</taxon>
        <taxon>Cyperoideae</taxon>
        <taxon>Rhynchosporeae</taxon>
        <taxon>Rhynchospora</taxon>
    </lineage>
</organism>
<gene>
    <name evidence="2" type="ORF">LUZ62_057167</name>
</gene>
<evidence type="ECO:0000259" key="1">
    <source>
        <dbReference type="Pfam" id="PF03478"/>
    </source>
</evidence>
<comment type="caution">
    <text evidence="2">The sequence shown here is derived from an EMBL/GenBank/DDBJ whole genome shotgun (WGS) entry which is preliminary data.</text>
</comment>
<feature type="domain" description="KIB1-4 beta-propeller" evidence="1">
    <location>
        <begin position="101"/>
        <end position="297"/>
    </location>
</feature>
<dbReference type="PANTHER" id="PTHR47123:SF6">
    <property type="entry name" value="F-BOX PROTEIN SKIP23-LIKE ISOFORM X1"/>
    <property type="match status" value="1"/>
</dbReference>
<proteinExistence type="predicted"/>
<dbReference type="Pfam" id="PF03478">
    <property type="entry name" value="Beta-prop_KIB1-4"/>
    <property type="match status" value="1"/>
</dbReference>
<dbReference type="InterPro" id="IPR051304">
    <property type="entry name" value="SCF_F-box_domain"/>
</dbReference>
<protein>
    <recommendedName>
        <fullName evidence="1">KIB1-4 beta-propeller domain-containing protein</fullName>
    </recommendedName>
</protein>
<keyword evidence="3" id="KW-1185">Reference proteome</keyword>
<accession>A0AAV8DUJ1</accession>
<evidence type="ECO:0000313" key="3">
    <source>
        <dbReference type="Proteomes" id="UP001140206"/>
    </source>
</evidence>
<dbReference type="EMBL" id="JAMFTS010000003">
    <property type="protein sequence ID" value="KAJ4772910.1"/>
    <property type="molecule type" value="Genomic_DNA"/>
</dbReference>
<sequence>MSSTLRYNYKEAKHIMYMSWSELPPELLAAIAEKLTEPGDLLFRCVCYSAPSEDSIGSSCPRTCPPPTTSTPSLKTACINFASPIVHKRATSSVVLRLEPRGWLLASRNDQLLHLINPFNPDHVKSKFRIVKNYYSVFNHLSWDISALSDMAMCRQVNSHIGHFRHYKGVKSTTHCEGYFYILFGETPWVQIVHIVDKSFAFWANIYPPKGLTGNGHDLTADLVASPDDMYLLVKLKSCDMTYSHIFWMDRHRAATGEQWTEVAGIGNHAIFVDGLHCFLVEAGGSTGLKKNCVYSVFSKPSQYDPTLKNFYIHQYNFDDRSSQILKRKLSKYEITDSTSEPSWFMPSLIA</sequence>
<evidence type="ECO:0000313" key="2">
    <source>
        <dbReference type="EMBL" id="KAJ4772910.1"/>
    </source>
</evidence>